<evidence type="ECO:0000256" key="1">
    <source>
        <dbReference type="SAM" id="Phobius"/>
    </source>
</evidence>
<name>A0A918YXC0_9ACTN</name>
<proteinExistence type="predicted"/>
<gene>
    <name evidence="2" type="ORF">GCM10018781_80180</name>
</gene>
<reference evidence="2" key="2">
    <citation type="submission" date="2020-09" db="EMBL/GenBank/DDBJ databases">
        <authorList>
            <person name="Sun Q."/>
            <person name="Ohkuma M."/>
        </authorList>
    </citation>
    <scope>NUCLEOTIDE SEQUENCE</scope>
    <source>
        <strain evidence="2">JCM 4646</strain>
    </source>
</reference>
<comment type="caution">
    <text evidence="2">The sequence shown here is derived from an EMBL/GenBank/DDBJ whole genome shotgun (WGS) entry which is preliminary data.</text>
</comment>
<dbReference type="AlphaFoldDB" id="A0A918YXC0"/>
<dbReference type="EMBL" id="BNBO01000105">
    <property type="protein sequence ID" value="GHE27575.1"/>
    <property type="molecule type" value="Genomic_DNA"/>
</dbReference>
<evidence type="ECO:0000313" key="3">
    <source>
        <dbReference type="Proteomes" id="UP000617734"/>
    </source>
</evidence>
<keyword evidence="1" id="KW-0812">Transmembrane</keyword>
<sequence>MANGRLFQLVALVGTLIVAALGFGVGEAIEGYGLGVVLTLLFVLVWMPALSLGKATLPPSAMPHVEGTQPTAAARQGRFDRLARMLGLARPHTAGQDLARLRGGAGLHLMVQFEGGARPAPGFLLLRPDGAGGALLAYRPLAGKSQPLEGPVGLVWEQVAPPLTRRFTDVITVRGAQTELRLRIGAMDLELLGGALGVEAVTA</sequence>
<evidence type="ECO:0000313" key="2">
    <source>
        <dbReference type="EMBL" id="GHE27575.1"/>
    </source>
</evidence>
<dbReference type="RefSeq" id="WP_190215863.1">
    <property type="nucleotide sequence ID" value="NZ_BNBO01000105.1"/>
</dbReference>
<dbReference type="GeneID" id="95358223"/>
<keyword evidence="3" id="KW-1185">Reference proteome</keyword>
<accession>A0A918YXC0</accession>
<reference evidence="2" key="1">
    <citation type="journal article" date="2014" name="Int. J. Syst. Evol. Microbiol.">
        <title>Complete genome sequence of Corynebacterium casei LMG S-19264T (=DSM 44701T), isolated from a smear-ripened cheese.</title>
        <authorList>
            <consortium name="US DOE Joint Genome Institute (JGI-PGF)"/>
            <person name="Walter F."/>
            <person name="Albersmeier A."/>
            <person name="Kalinowski J."/>
            <person name="Ruckert C."/>
        </authorList>
    </citation>
    <scope>NUCLEOTIDE SEQUENCE</scope>
    <source>
        <strain evidence="2">JCM 4646</strain>
    </source>
</reference>
<dbReference type="Proteomes" id="UP000617734">
    <property type="component" value="Unassembled WGS sequence"/>
</dbReference>
<feature type="transmembrane region" description="Helical" evidence="1">
    <location>
        <begin position="32"/>
        <end position="52"/>
    </location>
</feature>
<organism evidence="2 3">
    <name type="scientific">Kitasatospora indigofera</name>
    <dbReference type="NCBI Taxonomy" id="67307"/>
    <lineage>
        <taxon>Bacteria</taxon>
        <taxon>Bacillati</taxon>
        <taxon>Actinomycetota</taxon>
        <taxon>Actinomycetes</taxon>
        <taxon>Kitasatosporales</taxon>
        <taxon>Streptomycetaceae</taxon>
        <taxon>Kitasatospora</taxon>
    </lineage>
</organism>
<keyword evidence="1" id="KW-0472">Membrane</keyword>
<keyword evidence="1" id="KW-1133">Transmembrane helix</keyword>
<protein>
    <submittedName>
        <fullName evidence="2">Uncharacterized protein</fullName>
    </submittedName>
</protein>